<evidence type="ECO:0000313" key="2">
    <source>
        <dbReference type="Proteomes" id="UP000317167"/>
    </source>
</evidence>
<dbReference type="AlphaFoldDB" id="A0A552YWD5"/>
<dbReference type="RefSeq" id="WP_023188685.1">
    <property type="nucleotide sequence ID" value="NZ_JAMWGO010000031.1"/>
</dbReference>
<accession>A0A552YWD5</accession>
<reference evidence="1 2" key="1">
    <citation type="submission" date="2019-07" db="EMBL/GenBank/DDBJ databases">
        <title>Draft genome of 7 Lactococcus lactis strains isolated from an artisanal cheese production.</title>
        <authorList>
            <person name="Biolcati F."/>
            <person name="Bottero M.T."/>
            <person name="Dalmasso A."/>
            <person name="Mcauliffe O."/>
        </authorList>
    </citation>
    <scope>NUCLEOTIDE SEQUENCE [LARGE SCALE GENOMIC DNA]</scope>
    <source>
        <strain evidence="1 2">MRS45.2</strain>
    </source>
</reference>
<name>A0A552YWD5_9LACT</name>
<proteinExistence type="predicted"/>
<organism evidence="1 2">
    <name type="scientific">Lactococcus lactis</name>
    <dbReference type="NCBI Taxonomy" id="1358"/>
    <lineage>
        <taxon>Bacteria</taxon>
        <taxon>Bacillati</taxon>
        <taxon>Bacillota</taxon>
        <taxon>Bacilli</taxon>
        <taxon>Lactobacillales</taxon>
        <taxon>Streptococcaceae</taxon>
        <taxon>Lactococcus</taxon>
    </lineage>
</organism>
<evidence type="ECO:0000313" key="1">
    <source>
        <dbReference type="EMBL" id="TRW71550.1"/>
    </source>
</evidence>
<comment type="caution">
    <text evidence="1">The sequence shown here is derived from an EMBL/GenBank/DDBJ whole genome shotgun (WGS) entry which is preliminary data.</text>
</comment>
<dbReference type="Proteomes" id="UP000317167">
    <property type="component" value="Unassembled WGS sequence"/>
</dbReference>
<sequence length="129" mass="15007">MKVKEQKLNQKDQLYEELKKKFTAEPDIVVELKTDFHQMTSPAFDIINNASKSLTGGVKNLKYDDLRKVLDIVIQARDESKRTQEMCKSLFAKNKKLLDGGITGFQLKMHDAKLQEELEIKFRKRYGID</sequence>
<dbReference type="EMBL" id="VJWV01000028">
    <property type="protein sequence ID" value="TRW71550.1"/>
    <property type="molecule type" value="Genomic_DNA"/>
</dbReference>
<evidence type="ECO:0008006" key="3">
    <source>
        <dbReference type="Google" id="ProtNLM"/>
    </source>
</evidence>
<protein>
    <recommendedName>
        <fullName evidence="3">Phage protein</fullName>
    </recommendedName>
</protein>
<gene>
    <name evidence="1" type="ORF">FNJ53_13400</name>
</gene>